<evidence type="ECO:0000313" key="2">
    <source>
        <dbReference type="Proteomes" id="UP000322181"/>
    </source>
</evidence>
<sequence>MNALTDFQFRFCPAIYCHSDHLNTLAQHRQLAELPAKHTQPLLNKRLFDHFSLTANTDELTDLQQAILLSDTELQRFLTFCGSCFYLRDLTTRWPVPGLRSPFIALTAEDAALLLRWKSGLLLPLQHCQRLLTNTSDDELIIHMTGQQLWFYLIQESSFQFRRRAELRFPATFFPPVPFPAELTPLLNTLCLTILHSLTQPACHSAV</sequence>
<accession>A0A5M9RC46</accession>
<organism evidence="1 2">
    <name type="scientific">Morganella psychrotolerans</name>
    <dbReference type="NCBI Taxonomy" id="368603"/>
    <lineage>
        <taxon>Bacteria</taxon>
        <taxon>Pseudomonadati</taxon>
        <taxon>Pseudomonadota</taxon>
        <taxon>Gammaproteobacteria</taxon>
        <taxon>Enterobacterales</taxon>
        <taxon>Morganellaceae</taxon>
        <taxon>Morganella</taxon>
    </lineage>
</organism>
<evidence type="ECO:0000313" key="1">
    <source>
        <dbReference type="EMBL" id="KAA8717832.1"/>
    </source>
</evidence>
<reference evidence="1 2" key="1">
    <citation type="submission" date="2019-09" db="EMBL/GenBank/DDBJ databases">
        <title>Draft genome sequence of various Type strains from the CCUG.</title>
        <authorList>
            <person name="Pineiro-Iglesias B."/>
            <person name="Tunovic T."/>
            <person name="Unosson C."/>
            <person name="Inganas E."/>
            <person name="Ohlen M."/>
            <person name="Cardew S."/>
            <person name="Jensie-Markopoulos S."/>
            <person name="Salva-Serra F."/>
            <person name="Jaen-Luchoro D."/>
            <person name="Karlsson R."/>
            <person name="Svensson-Stadler L."/>
            <person name="Chun J."/>
            <person name="Moore E."/>
        </authorList>
    </citation>
    <scope>NUCLEOTIDE SEQUENCE [LARGE SCALE GENOMIC DNA]</scope>
    <source>
        <strain evidence="1 2">CCUG 53682T</strain>
    </source>
</reference>
<protein>
    <submittedName>
        <fullName evidence="1">Uncharacterized protein</fullName>
    </submittedName>
</protein>
<dbReference type="Proteomes" id="UP000322181">
    <property type="component" value="Unassembled WGS sequence"/>
</dbReference>
<dbReference type="Pfam" id="PF06578">
    <property type="entry name" value="YscK"/>
    <property type="match status" value="1"/>
</dbReference>
<dbReference type="InterPro" id="IPR009510">
    <property type="entry name" value="T3SS_K"/>
</dbReference>
<name>A0A5M9RC46_9GAMM</name>
<dbReference type="EMBL" id="VXKB01000001">
    <property type="protein sequence ID" value="KAA8717832.1"/>
    <property type="molecule type" value="Genomic_DNA"/>
</dbReference>
<proteinExistence type="predicted"/>
<gene>
    <name evidence="1" type="ORF">F4V73_08400</name>
</gene>
<dbReference type="OrthoDB" id="6464410at2"/>
<dbReference type="AlphaFoldDB" id="A0A5M9RC46"/>
<dbReference type="RefSeq" id="WP_067360695.1">
    <property type="nucleotide sequence ID" value="NZ_BAAAFS010000001.1"/>
</dbReference>
<comment type="caution">
    <text evidence="1">The sequence shown here is derived from an EMBL/GenBank/DDBJ whole genome shotgun (WGS) entry which is preliminary data.</text>
</comment>